<name>A0A178XI03_SINSA</name>
<dbReference type="OrthoDB" id="8281596at2"/>
<keyword evidence="3" id="KW-1185">Reference proteome</keyword>
<dbReference type="Proteomes" id="UP000078507">
    <property type="component" value="Unassembled WGS sequence"/>
</dbReference>
<dbReference type="RefSeq" id="WP_066879895.1">
    <property type="nucleotide sequence ID" value="NZ_LNQB01000102.1"/>
</dbReference>
<feature type="region of interest" description="Disordered" evidence="1">
    <location>
        <begin position="1"/>
        <end position="72"/>
    </location>
</feature>
<feature type="compositionally biased region" description="Basic and acidic residues" evidence="1">
    <location>
        <begin position="47"/>
        <end position="66"/>
    </location>
</feature>
<reference evidence="2 3" key="1">
    <citation type="submission" date="2015-11" db="EMBL/GenBank/DDBJ databases">
        <title>Ensifer anhuiense sp. nov., an effective nitrogen fixation bacterium with Glycine soja.</title>
        <authorList>
            <person name="Yan H."/>
            <person name="Chen W."/>
        </authorList>
    </citation>
    <scope>NUCLEOTIDE SEQUENCE [LARGE SCALE GENOMIC DNA]</scope>
    <source>
        <strain evidence="2 3">LMG 7837</strain>
    </source>
</reference>
<comment type="caution">
    <text evidence="2">The sequence shown here is derived from an EMBL/GenBank/DDBJ whole genome shotgun (WGS) entry which is preliminary data.</text>
</comment>
<gene>
    <name evidence="2" type="ORF">ATB98_23105</name>
</gene>
<dbReference type="EMBL" id="LNQB01000102">
    <property type="protein sequence ID" value="OAP34362.1"/>
    <property type="molecule type" value="Genomic_DNA"/>
</dbReference>
<proteinExistence type="predicted"/>
<evidence type="ECO:0000313" key="3">
    <source>
        <dbReference type="Proteomes" id="UP000078507"/>
    </source>
</evidence>
<protein>
    <submittedName>
        <fullName evidence="2">Uncharacterized protein</fullName>
    </submittedName>
</protein>
<evidence type="ECO:0000313" key="2">
    <source>
        <dbReference type="EMBL" id="OAP34362.1"/>
    </source>
</evidence>
<dbReference type="STRING" id="36856.ATB98_23105"/>
<accession>A0A178XI03</accession>
<organism evidence="2 3">
    <name type="scientific">Sinorhizobium saheli</name>
    <dbReference type="NCBI Taxonomy" id="36856"/>
    <lineage>
        <taxon>Bacteria</taxon>
        <taxon>Pseudomonadati</taxon>
        <taxon>Pseudomonadota</taxon>
        <taxon>Alphaproteobacteria</taxon>
        <taxon>Hyphomicrobiales</taxon>
        <taxon>Rhizobiaceae</taxon>
        <taxon>Sinorhizobium/Ensifer group</taxon>
        <taxon>Sinorhizobium</taxon>
    </lineage>
</organism>
<dbReference type="AlphaFoldDB" id="A0A178XI03"/>
<sequence length="72" mass="7949">MAHASRKNVGKPDKGKGSGSGARTQLKEGMLGENDVLSNRDKKQHSHDRGLDEKAVKTEQYQDHAANRRPPK</sequence>
<evidence type="ECO:0000256" key="1">
    <source>
        <dbReference type="SAM" id="MobiDB-lite"/>
    </source>
</evidence>